<comment type="caution">
    <text evidence="2">The sequence shown here is derived from an EMBL/GenBank/DDBJ whole genome shotgun (WGS) entry which is preliminary data.</text>
</comment>
<protein>
    <submittedName>
        <fullName evidence="2">Uncharacterized protein</fullName>
    </submittedName>
</protein>
<accession>A0AAV7T8F3</accession>
<dbReference type="AlphaFoldDB" id="A0AAV7T8F3"/>
<feature type="region of interest" description="Disordered" evidence="1">
    <location>
        <begin position="65"/>
        <end position="84"/>
    </location>
</feature>
<organism evidence="2 3">
    <name type="scientific">Pleurodeles waltl</name>
    <name type="common">Iberian ribbed newt</name>
    <dbReference type="NCBI Taxonomy" id="8319"/>
    <lineage>
        <taxon>Eukaryota</taxon>
        <taxon>Metazoa</taxon>
        <taxon>Chordata</taxon>
        <taxon>Craniata</taxon>
        <taxon>Vertebrata</taxon>
        <taxon>Euteleostomi</taxon>
        <taxon>Amphibia</taxon>
        <taxon>Batrachia</taxon>
        <taxon>Caudata</taxon>
        <taxon>Salamandroidea</taxon>
        <taxon>Salamandridae</taxon>
        <taxon>Pleurodelinae</taxon>
        <taxon>Pleurodeles</taxon>
    </lineage>
</organism>
<evidence type="ECO:0000313" key="3">
    <source>
        <dbReference type="Proteomes" id="UP001066276"/>
    </source>
</evidence>
<dbReference type="EMBL" id="JANPWB010000007">
    <property type="protein sequence ID" value="KAJ1172470.1"/>
    <property type="molecule type" value="Genomic_DNA"/>
</dbReference>
<dbReference type="Proteomes" id="UP001066276">
    <property type="component" value="Chromosome 4_1"/>
</dbReference>
<name>A0AAV7T8F3_PLEWA</name>
<feature type="region of interest" description="Disordered" evidence="1">
    <location>
        <begin position="110"/>
        <end position="155"/>
    </location>
</feature>
<evidence type="ECO:0000256" key="1">
    <source>
        <dbReference type="SAM" id="MobiDB-lite"/>
    </source>
</evidence>
<reference evidence="2" key="1">
    <citation type="journal article" date="2022" name="bioRxiv">
        <title>Sequencing and chromosome-scale assembly of the giantPleurodeles waltlgenome.</title>
        <authorList>
            <person name="Brown T."/>
            <person name="Elewa A."/>
            <person name="Iarovenko S."/>
            <person name="Subramanian E."/>
            <person name="Araus A.J."/>
            <person name="Petzold A."/>
            <person name="Susuki M."/>
            <person name="Suzuki K.-i.T."/>
            <person name="Hayashi T."/>
            <person name="Toyoda A."/>
            <person name="Oliveira C."/>
            <person name="Osipova E."/>
            <person name="Leigh N.D."/>
            <person name="Simon A."/>
            <person name="Yun M.H."/>
        </authorList>
    </citation>
    <scope>NUCLEOTIDE SEQUENCE</scope>
    <source>
        <strain evidence="2">20211129_DDA</strain>
        <tissue evidence="2">Liver</tissue>
    </source>
</reference>
<evidence type="ECO:0000313" key="2">
    <source>
        <dbReference type="EMBL" id="KAJ1172470.1"/>
    </source>
</evidence>
<sequence length="155" mass="16325">MLTRARPCSCQFQSAEAMSGPRPVECVSIEALLCSRRGDAEFSRRERGGEGGRIGEEGRLRLGPWFAGLPAEGPPEAPVHGAGWKPAVDAAGRAARCGSRPLASVKLDLRAGAGQRRNKREVCPGGKRGQGEARGLTDLPSRPTEAVDVGRLTGP</sequence>
<keyword evidence="3" id="KW-1185">Reference proteome</keyword>
<proteinExistence type="predicted"/>
<gene>
    <name evidence="2" type="ORF">NDU88_004317</name>
</gene>